<proteinExistence type="predicted"/>
<keyword evidence="1" id="KW-1185">Reference proteome</keyword>
<dbReference type="WBParaSite" id="jg5039">
    <property type="protein sequence ID" value="jg5039"/>
    <property type="gene ID" value="jg5039"/>
</dbReference>
<name>A0A915EGC1_9BILA</name>
<organism evidence="1 2">
    <name type="scientific">Ditylenchus dipsaci</name>
    <dbReference type="NCBI Taxonomy" id="166011"/>
    <lineage>
        <taxon>Eukaryota</taxon>
        <taxon>Metazoa</taxon>
        <taxon>Ecdysozoa</taxon>
        <taxon>Nematoda</taxon>
        <taxon>Chromadorea</taxon>
        <taxon>Rhabditida</taxon>
        <taxon>Tylenchina</taxon>
        <taxon>Tylenchomorpha</taxon>
        <taxon>Sphaerularioidea</taxon>
        <taxon>Anguinidae</taxon>
        <taxon>Anguininae</taxon>
        <taxon>Ditylenchus</taxon>
    </lineage>
</organism>
<accession>A0A915EGC1</accession>
<reference evidence="2" key="1">
    <citation type="submission" date="2022-11" db="UniProtKB">
        <authorList>
            <consortium name="WormBaseParasite"/>
        </authorList>
    </citation>
    <scope>IDENTIFICATION</scope>
</reference>
<sequence length="156" mass="17457">MTDTAERFDGMNPLKYFRKRNANKLCRKASFKIFSTSPIPEKIEHIVSCDKLLVRQGIIVASHLGVQTDLLKLLLSFHPVWLKLGLETVFGVPISFNSSQGDSRPARLAYVPTISSFLLHNLFADHSLLRNNKKLVYGTEKKVITPAGAEICTKTS</sequence>
<evidence type="ECO:0000313" key="2">
    <source>
        <dbReference type="WBParaSite" id="jg5039"/>
    </source>
</evidence>
<evidence type="ECO:0000313" key="1">
    <source>
        <dbReference type="Proteomes" id="UP000887574"/>
    </source>
</evidence>
<dbReference type="Proteomes" id="UP000887574">
    <property type="component" value="Unplaced"/>
</dbReference>
<dbReference type="AlphaFoldDB" id="A0A915EGC1"/>
<protein>
    <submittedName>
        <fullName evidence="2">Uncharacterized protein</fullName>
    </submittedName>
</protein>